<reference evidence="4 5" key="1">
    <citation type="submission" date="2018-08" db="EMBL/GenBank/DDBJ databases">
        <title>A genome reference for cultivated species of the human gut microbiota.</title>
        <authorList>
            <person name="Zou Y."/>
            <person name="Xue W."/>
            <person name="Luo G."/>
        </authorList>
    </citation>
    <scope>NUCLEOTIDE SEQUENCE [LARGE SCALE GENOMIC DNA]</scope>
    <source>
        <strain evidence="4 5">TF05-11AC</strain>
    </source>
</reference>
<dbReference type="InterPro" id="IPR017850">
    <property type="entry name" value="Alkaline_phosphatase_core_sf"/>
</dbReference>
<dbReference type="GO" id="GO:0008484">
    <property type="term" value="F:sulfuric ester hydrolase activity"/>
    <property type="evidence" value="ECO:0007669"/>
    <property type="project" value="TreeGrafter"/>
</dbReference>
<dbReference type="EMBL" id="QSSQ01000010">
    <property type="protein sequence ID" value="RGM04262.1"/>
    <property type="molecule type" value="Genomic_DNA"/>
</dbReference>
<evidence type="ECO:0000256" key="2">
    <source>
        <dbReference type="ARBA" id="ARBA00022801"/>
    </source>
</evidence>
<dbReference type="RefSeq" id="WP_117621264.1">
    <property type="nucleotide sequence ID" value="NZ_QRQF01000013.1"/>
</dbReference>
<dbReference type="PANTHER" id="PTHR45953">
    <property type="entry name" value="IDURONATE 2-SULFATASE"/>
    <property type="match status" value="1"/>
</dbReference>
<keyword evidence="2" id="KW-0378">Hydrolase</keyword>
<feature type="domain" description="Sulfatase N-terminal" evidence="3">
    <location>
        <begin position="4"/>
        <end position="118"/>
    </location>
</feature>
<gene>
    <name evidence="4" type="ORF">DXC39_12755</name>
</gene>
<dbReference type="SUPFAM" id="SSF53649">
    <property type="entry name" value="Alkaline phosphatase-like"/>
    <property type="match status" value="1"/>
</dbReference>
<dbReference type="PANTHER" id="PTHR45953:SF1">
    <property type="entry name" value="IDURONATE 2-SULFATASE"/>
    <property type="match status" value="1"/>
</dbReference>
<comment type="caution">
    <text evidence="4">The sequence shown here is derived from an EMBL/GenBank/DDBJ whole genome shotgun (WGS) entry which is preliminary data.</text>
</comment>
<organism evidence="4 5">
    <name type="scientific">Hungatella hathewayi</name>
    <dbReference type="NCBI Taxonomy" id="154046"/>
    <lineage>
        <taxon>Bacteria</taxon>
        <taxon>Bacillati</taxon>
        <taxon>Bacillota</taxon>
        <taxon>Clostridia</taxon>
        <taxon>Lachnospirales</taxon>
        <taxon>Lachnospiraceae</taxon>
        <taxon>Hungatella</taxon>
    </lineage>
</organism>
<dbReference type="Proteomes" id="UP000261257">
    <property type="component" value="Unassembled WGS sequence"/>
</dbReference>
<proteinExistence type="predicted"/>
<sequence>MFKESPWFCTVGFGGPHDSWDTPKVYADLYRNMTEQDIIGLRRSYYSHVTLIDDPIRRIIGCLEKRGLLENTVIVFTADHGEQNGDYGLLFKQTFLETSVRIPLMILTGTREAAEIEKKLRCSYDEWKWEK</sequence>
<protein>
    <submittedName>
        <fullName evidence="4">DUF229 domain-containing protein</fullName>
    </submittedName>
</protein>
<keyword evidence="1" id="KW-0479">Metal-binding</keyword>
<evidence type="ECO:0000313" key="4">
    <source>
        <dbReference type="EMBL" id="RGM04262.1"/>
    </source>
</evidence>
<accession>A0A3E4U953</accession>
<evidence type="ECO:0000259" key="3">
    <source>
        <dbReference type="Pfam" id="PF00884"/>
    </source>
</evidence>
<dbReference type="Pfam" id="PF00884">
    <property type="entry name" value="Sulfatase"/>
    <property type="match status" value="1"/>
</dbReference>
<dbReference type="InterPro" id="IPR000917">
    <property type="entry name" value="Sulfatase_N"/>
</dbReference>
<dbReference type="GO" id="GO:0046872">
    <property type="term" value="F:metal ion binding"/>
    <property type="evidence" value="ECO:0007669"/>
    <property type="project" value="UniProtKB-KW"/>
</dbReference>
<evidence type="ECO:0000313" key="5">
    <source>
        <dbReference type="Proteomes" id="UP000261257"/>
    </source>
</evidence>
<dbReference type="AlphaFoldDB" id="A0A3E4U953"/>
<evidence type="ECO:0000256" key="1">
    <source>
        <dbReference type="ARBA" id="ARBA00022723"/>
    </source>
</evidence>
<dbReference type="GO" id="GO:0005737">
    <property type="term" value="C:cytoplasm"/>
    <property type="evidence" value="ECO:0007669"/>
    <property type="project" value="TreeGrafter"/>
</dbReference>
<dbReference type="Gene3D" id="3.40.720.10">
    <property type="entry name" value="Alkaline Phosphatase, subunit A"/>
    <property type="match status" value="1"/>
</dbReference>
<name>A0A3E4U953_9FIRM</name>